<name>A0A7Y7PRW2_9BACT</name>
<feature type="modified residue" description="4-aspartylphosphate" evidence="5">
    <location>
        <position position="56"/>
    </location>
</feature>
<dbReference type="GO" id="GO:0000160">
    <property type="term" value="P:phosphorelay signal transduction system"/>
    <property type="evidence" value="ECO:0007669"/>
    <property type="project" value="InterPro"/>
</dbReference>
<dbReference type="Proteomes" id="UP000565521">
    <property type="component" value="Unassembled WGS sequence"/>
</dbReference>
<keyword evidence="4" id="KW-0804">Transcription</keyword>
<dbReference type="InterPro" id="IPR001789">
    <property type="entry name" value="Sig_transdc_resp-reg_receiver"/>
</dbReference>
<accession>A0A7Y7PRW2</accession>
<organism evidence="8 9">
    <name type="scientific">Hymenobacter lapidiphilus</name>
    <dbReference type="NCBI Taxonomy" id="2608003"/>
    <lineage>
        <taxon>Bacteria</taxon>
        <taxon>Pseudomonadati</taxon>
        <taxon>Bacteroidota</taxon>
        <taxon>Cytophagia</taxon>
        <taxon>Cytophagales</taxon>
        <taxon>Hymenobacteraceae</taxon>
        <taxon>Hymenobacter</taxon>
    </lineage>
</organism>
<keyword evidence="2" id="KW-0805">Transcription regulation</keyword>
<proteinExistence type="predicted"/>
<keyword evidence="9" id="KW-1185">Reference proteome</keyword>
<dbReference type="Pfam" id="PF00196">
    <property type="entry name" value="GerE"/>
    <property type="match status" value="1"/>
</dbReference>
<dbReference type="InterPro" id="IPR000792">
    <property type="entry name" value="Tscrpt_reg_LuxR_C"/>
</dbReference>
<evidence type="ECO:0000313" key="9">
    <source>
        <dbReference type="Proteomes" id="UP000565521"/>
    </source>
</evidence>
<keyword evidence="3" id="KW-0238">DNA-binding</keyword>
<dbReference type="SMART" id="SM00448">
    <property type="entry name" value="REC"/>
    <property type="match status" value="1"/>
</dbReference>
<feature type="domain" description="Response regulatory" evidence="7">
    <location>
        <begin position="5"/>
        <end position="121"/>
    </location>
</feature>
<dbReference type="SUPFAM" id="SSF46894">
    <property type="entry name" value="C-terminal effector domain of the bipartite response regulators"/>
    <property type="match status" value="1"/>
</dbReference>
<dbReference type="RefSeq" id="WP_176909744.1">
    <property type="nucleotide sequence ID" value="NZ_JABKAU010000039.1"/>
</dbReference>
<dbReference type="PROSITE" id="PS50110">
    <property type="entry name" value="RESPONSE_REGULATORY"/>
    <property type="match status" value="1"/>
</dbReference>
<dbReference type="CDD" id="cd17535">
    <property type="entry name" value="REC_NarL-like"/>
    <property type="match status" value="1"/>
</dbReference>
<dbReference type="EMBL" id="JABKAU010000039">
    <property type="protein sequence ID" value="NVO32883.1"/>
    <property type="molecule type" value="Genomic_DNA"/>
</dbReference>
<evidence type="ECO:0000256" key="3">
    <source>
        <dbReference type="ARBA" id="ARBA00023125"/>
    </source>
</evidence>
<dbReference type="SMART" id="SM00421">
    <property type="entry name" value="HTH_LUXR"/>
    <property type="match status" value="1"/>
</dbReference>
<dbReference type="InterPro" id="IPR039420">
    <property type="entry name" value="WalR-like"/>
</dbReference>
<gene>
    <name evidence="8" type="ORF">HW554_16840</name>
</gene>
<evidence type="ECO:0000256" key="1">
    <source>
        <dbReference type="ARBA" id="ARBA00022553"/>
    </source>
</evidence>
<dbReference type="Gene3D" id="3.40.50.2300">
    <property type="match status" value="1"/>
</dbReference>
<dbReference type="PANTHER" id="PTHR43214">
    <property type="entry name" value="TWO-COMPONENT RESPONSE REGULATOR"/>
    <property type="match status" value="1"/>
</dbReference>
<dbReference type="CDD" id="cd06170">
    <property type="entry name" value="LuxR_C_like"/>
    <property type="match status" value="1"/>
</dbReference>
<dbReference type="AlphaFoldDB" id="A0A7Y7PRW2"/>
<dbReference type="Pfam" id="PF00072">
    <property type="entry name" value="Response_reg"/>
    <property type="match status" value="1"/>
</dbReference>
<dbReference type="InterPro" id="IPR016032">
    <property type="entry name" value="Sig_transdc_resp-reg_C-effctor"/>
</dbReference>
<evidence type="ECO:0000256" key="5">
    <source>
        <dbReference type="PROSITE-ProRule" id="PRU00169"/>
    </source>
</evidence>
<comment type="caution">
    <text evidence="8">The sequence shown here is derived from an EMBL/GenBank/DDBJ whole genome shotgun (WGS) entry which is preliminary data.</text>
</comment>
<evidence type="ECO:0000313" key="8">
    <source>
        <dbReference type="EMBL" id="NVO32883.1"/>
    </source>
</evidence>
<protein>
    <submittedName>
        <fullName evidence="8">Response regulator transcription factor</fullName>
    </submittedName>
</protein>
<dbReference type="GO" id="GO:0003677">
    <property type="term" value="F:DNA binding"/>
    <property type="evidence" value="ECO:0007669"/>
    <property type="project" value="UniProtKB-KW"/>
</dbReference>
<feature type="domain" description="HTH luxR-type" evidence="6">
    <location>
        <begin position="139"/>
        <end position="204"/>
    </location>
</feature>
<dbReference type="PROSITE" id="PS50043">
    <property type="entry name" value="HTH_LUXR_2"/>
    <property type="match status" value="1"/>
</dbReference>
<dbReference type="InterPro" id="IPR011006">
    <property type="entry name" value="CheY-like_superfamily"/>
</dbReference>
<dbReference type="PRINTS" id="PR00038">
    <property type="entry name" value="HTHLUXR"/>
</dbReference>
<evidence type="ECO:0000259" key="7">
    <source>
        <dbReference type="PROSITE" id="PS50110"/>
    </source>
</evidence>
<evidence type="ECO:0000256" key="4">
    <source>
        <dbReference type="ARBA" id="ARBA00023163"/>
    </source>
</evidence>
<keyword evidence="1 5" id="KW-0597">Phosphoprotein</keyword>
<dbReference type="PANTHER" id="PTHR43214:SF41">
    <property type="entry name" value="NITRATE_NITRITE RESPONSE REGULATOR PROTEIN NARP"/>
    <property type="match status" value="1"/>
</dbReference>
<dbReference type="InterPro" id="IPR058245">
    <property type="entry name" value="NreC/VraR/RcsB-like_REC"/>
</dbReference>
<dbReference type="GO" id="GO:0006355">
    <property type="term" value="P:regulation of DNA-templated transcription"/>
    <property type="evidence" value="ECO:0007669"/>
    <property type="project" value="InterPro"/>
</dbReference>
<sequence length="206" mass="22688">MSPIRTLLVDDHHLVLEGLRVLLAPLEYVELVGTATSAAEALRIARTLRPHVVLLDINLPDGSGVDVCRQLLAELPDLKIIALTTLSERSYVLQMLQAGAVGYMLKNVLPEELAAAITKVYAGKKYFSDEVQAMLTQPDAAALPTLTRREKEVLQLIAQGLTSSDMAEYLHLSILTIETHRRSLLTKFEVNNAASLIRRAAHLFLV</sequence>
<evidence type="ECO:0000259" key="6">
    <source>
        <dbReference type="PROSITE" id="PS50043"/>
    </source>
</evidence>
<evidence type="ECO:0000256" key="2">
    <source>
        <dbReference type="ARBA" id="ARBA00023015"/>
    </source>
</evidence>
<dbReference type="SUPFAM" id="SSF52172">
    <property type="entry name" value="CheY-like"/>
    <property type="match status" value="1"/>
</dbReference>
<reference evidence="8 9" key="1">
    <citation type="submission" date="2020-05" db="EMBL/GenBank/DDBJ databases">
        <title>Hymenobacter terrestris sp. nov. and Hymenobacter lapidiphilus sp. nov., isolated from regoliths in Antarctica.</title>
        <authorList>
            <person name="Sedlacek I."/>
            <person name="Pantucek R."/>
            <person name="Zeman M."/>
            <person name="Holochova P."/>
            <person name="Kralova S."/>
            <person name="Stankova E."/>
            <person name="Sedo O."/>
            <person name="Micenkova L."/>
            <person name="Svec P."/>
            <person name="Gupta V."/>
            <person name="Sood U."/>
            <person name="Korpole U.S."/>
            <person name="Lal R."/>
        </authorList>
    </citation>
    <scope>NUCLEOTIDE SEQUENCE [LARGE SCALE GENOMIC DNA]</scope>
    <source>
        <strain evidence="8 9">P5342</strain>
    </source>
</reference>